<accession>A0A7X2TMK3</accession>
<dbReference type="SFLD" id="SFLDS00029">
    <property type="entry name" value="Radical_SAM"/>
    <property type="match status" value="1"/>
</dbReference>
<keyword evidence="8" id="KW-1185">Reference proteome</keyword>
<evidence type="ECO:0000259" key="6">
    <source>
        <dbReference type="Pfam" id="PF04055"/>
    </source>
</evidence>
<dbReference type="AlphaFoldDB" id="A0A7X2TMK3"/>
<dbReference type="PIRSF" id="PIRSF004869">
    <property type="entry name" value="PflX_prd"/>
    <property type="match status" value="1"/>
</dbReference>
<dbReference type="PANTHER" id="PTHR43075:SF1">
    <property type="entry name" value="FORMATE LYASE ACTIVATING ENZYME, PUTATIVE (AFU_ORTHOLOGUE AFUA_2G15630)-RELATED"/>
    <property type="match status" value="1"/>
</dbReference>
<feature type="binding site" evidence="5">
    <location>
        <position position="65"/>
    </location>
    <ligand>
        <name>[4Fe-4S] cluster</name>
        <dbReference type="ChEBI" id="CHEBI:49883"/>
        <note>4Fe-4S-S-AdoMet</note>
    </ligand>
</feature>
<dbReference type="InterPro" id="IPR016431">
    <property type="entry name" value="Pyrv-formate_lyase-activ_prd"/>
</dbReference>
<dbReference type="InterPro" id="IPR007197">
    <property type="entry name" value="rSAM"/>
</dbReference>
<dbReference type="GO" id="GO:0051536">
    <property type="term" value="F:iron-sulfur cluster binding"/>
    <property type="evidence" value="ECO:0007669"/>
    <property type="project" value="UniProtKB-KW"/>
</dbReference>
<evidence type="ECO:0000256" key="4">
    <source>
        <dbReference type="ARBA" id="ARBA00023014"/>
    </source>
</evidence>
<evidence type="ECO:0000313" key="8">
    <source>
        <dbReference type="Proteomes" id="UP000466864"/>
    </source>
</evidence>
<gene>
    <name evidence="7" type="ORF">FYJ60_02765</name>
</gene>
<name>A0A7X2TMK3_9FIRM</name>
<proteinExistence type="predicted"/>
<dbReference type="Proteomes" id="UP000466864">
    <property type="component" value="Unassembled WGS sequence"/>
</dbReference>
<keyword evidence="3 5" id="KW-0408">Iron</keyword>
<comment type="caution">
    <text evidence="7">The sequence shown here is derived from an EMBL/GenBank/DDBJ whole genome shotgun (WGS) entry which is preliminary data.</text>
</comment>
<evidence type="ECO:0000313" key="7">
    <source>
        <dbReference type="EMBL" id="MST81247.1"/>
    </source>
</evidence>
<dbReference type="InterPro" id="IPR013785">
    <property type="entry name" value="Aldolase_TIM"/>
</dbReference>
<organism evidence="7 8">
    <name type="scientific">Bilifractor porci</name>
    <dbReference type="NCBI Taxonomy" id="2606636"/>
    <lineage>
        <taxon>Bacteria</taxon>
        <taxon>Bacillati</taxon>
        <taxon>Bacillota</taxon>
        <taxon>Clostridia</taxon>
        <taxon>Lachnospirales</taxon>
        <taxon>Lachnospiraceae</taxon>
        <taxon>Bilifractor</taxon>
    </lineage>
</organism>
<dbReference type="Pfam" id="PF04055">
    <property type="entry name" value="Radical_SAM"/>
    <property type="match status" value="1"/>
</dbReference>
<dbReference type="PANTHER" id="PTHR43075">
    <property type="entry name" value="FORMATE LYASE ACTIVATING ENZYME, PUTATIVE (AFU_ORTHOLOGUE AFUA_2G15630)-RELATED"/>
    <property type="match status" value="1"/>
</dbReference>
<evidence type="ECO:0000256" key="5">
    <source>
        <dbReference type="PIRSR" id="PIRSR004869-50"/>
    </source>
</evidence>
<dbReference type="InterPro" id="IPR040085">
    <property type="entry name" value="MJ0674-like"/>
</dbReference>
<dbReference type="SFLD" id="SFLDG01099">
    <property type="entry name" value="Uncharacterised_Radical_SAM_Su"/>
    <property type="match status" value="1"/>
</dbReference>
<protein>
    <submittedName>
        <fullName evidence="7">Radical SAM protein</fullName>
    </submittedName>
</protein>
<dbReference type="SUPFAM" id="SSF102114">
    <property type="entry name" value="Radical SAM enzymes"/>
    <property type="match status" value="1"/>
</dbReference>
<feature type="binding site" evidence="5">
    <location>
        <position position="62"/>
    </location>
    <ligand>
        <name>[4Fe-4S] cluster</name>
        <dbReference type="ChEBI" id="CHEBI:49883"/>
        <note>4Fe-4S-S-AdoMet</note>
    </ligand>
</feature>
<dbReference type="EMBL" id="VUMV01000001">
    <property type="protein sequence ID" value="MST81247.1"/>
    <property type="molecule type" value="Genomic_DNA"/>
</dbReference>
<comment type="cofactor">
    <cofactor evidence="5">
        <name>[4Fe-4S] cluster</name>
        <dbReference type="ChEBI" id="CHEBI:49883"/>
    </cofactor>
    <text evidence="5">Binds 1 [4Fe-4S] cluster. The cluster is coordinated with 3 cysteines and an exchangeable S-adenosyl-L-methionine.</text>
</comment>
<feature type="domain" description="Radical SAM core" evidence="6">
    <location>
        <begin position="53"/>
        <end position="159"/>
    </location>
</feature>
<reference evidence="7 8" key="1">
    <citation type="submission" date="2019-08" db="EMBL/GenBank/DDBJ databases">
        <title>In-depth cultivation of the pig gut microbiome towards novel bacterial diversity and tailored functional studies.</title>
        <authorList>
            <person name="Wylensek D."/>
            <person name="Hitch T.C.A."/>
            <person name="Clavel T."/>
        </authorList>
    </citation>
    <scope>NUCLEOTIDE SEQUENCE [LARGE SCALE GENOMIC DNA]</scope>
    <source>
        <strain evidence="7 8">Oil+RF-744-WCA-WT-13</strain>
    </source>
</reference>
<dbReference type="InterPro" id="IPR058240">
    <property type="entry name" value="rSAM_sf"/>
</dbReference>
<dbReference type="GO" id="GO:0046872">
    <property type="term" value="F:metal ion binding"/>
    <property type="evidence" value="ECO:0007669"/>
    <property type="project" value="UniProtKB-KW"/>
</dbReference>
<keyword evidence="2 5" id="KW-0479">Metal-binding</keyword>
<keyword evidence="1 5" id="KW-0949">S-adenosyl-L-methionine</keyword>
<dbReference type="GO" id="GO:0003824">
    <property type="term" value="F:catalytic activity"/>
    <property type="evidence" value="ECO:0007669"/>
    <property type="project" value="InterPro"/>
</dbReference>
<dbReference type="Gene3D" id="3.20.20.70">
    <property type="entry name" value="Aldolase class I"/>
    <property type="match status" value="1"/>
</dbReference>
<evidence type="ECO:0000256" key="3">
    <source>
        <dbReference type="ARBA" id="ARBA00023004"/>
    </source>
</evidence>
<feature type="binding site" evidence="5">
    <location>
        <position position="58"/>
    </location>
    <ligand>
        <name>[4Fe-4S] cluster</name>
        <dbReference type="ChEBI" id="CHEBI:49883"/>
        <note>4Fe-4S-S-AdoMet</note>
    </ligand>
</feature>
<sequence>MSRCTICPRRCGTDRQSGRKGFCGVPSQLYAARAALHFWEEPCISGRNGSGTVFFSGCNLRCVYCQNREVAAAHAGMPITLDRLIEIFFELEAQNANNINLVTPTPYFPQIAFAAAEAKKQGLKIPFVCNCGGYEDPETLRLLDGLIDIYLTDFKYMDQAPAMRYSSAGDYSFWAKRALKEMVRQCPEPVFGPEAGNTSGKIMKKGVIVRHLLLPGQVKNAERIVSYVYNTYGDSVFLSLMSQYTPFADTEEKYPEIGRKITKRSYERLVNFALGLGVKNAYIQEGGTAKESFIPRFDGQGVQKCGTIPVEN</sequence>
<evidence type="ECO:0000256" key="2">
    <source>
        <dbReference type="ARBA" id="ARBA00022723"/>
    </source>
</evidence>
<keyword evidence="4 5" id="KW-0411">Iron-sulfur</keyword>
<evidence type="ECO:0000256" key="1">
    <source>
        <dbReference type="ARBA" id="ARBA00022691"/>
    </source>
</evidence>